<keyword evidence="2" id="KW-1185">Reference proteome</keyword>
<dbReference type="Proteomes" id="UP000246740">
    <property type="component" value="Unassembled WGS sequence"/>
</dbReference>
<evidence type="ECO:0000313" key="1">
    <source>
        <dbReference type="EMBL" id="PWZ03762.1"/>
    </source>
</evidence>
<dbReference type="InParanoid" id="A0A317Y063"/>
<reference evidence="1 2" key="1">
    <citation type="journal article" date="2018" name="Mol. Biol. Evol.">
        <title>Broad Genomic Sampling Reveals a Smut Pathogenic Ancestry of the Fungal Clade Ustilaginomycotina.</title>
        <authorList>
            <person name="Kijpornyongpan T."/>
            <person name="Mondo S.J."/>
            <person name="Barry K."/>
            <person name="Sandor L."/>
            <person name="Lee J."/>
            <person name="Lipzen A."/>
            <person name="Pangilinan J."/>
            <person name="LaButti K."/>
            <person name="Hainaut M."/>
            <person name="Henrissat B."/>
            <person name="Grigoriev I.V."/>
            <person name="Spatafora J.W."/>
            <person name="Aime M.C."/>
        </authorList>
    </citation>
    <scope>NUCLEOTIDE SEQUENCE [LARGE SCALE GENOMIC DNA]</scope>
    <source>
        <strain evidence="1 2">MCA 3645</strain>
    </source>
</reference>
<protein>
    <submittedName>
        <fullName evidence="1">Uncharacterized protein</fullName>
    </submittedName>
</protein>
<name>A0A317Y063_9BASI</name>
<proteinExistence type="predicted"/>
<sequence>MRRRAVYPSPSRLGSKLICPESDEWPSLSLVRSFTQPCRHSVHCEQSCTNQILAAVSFSFFFFFSQQWRAFPLKRGELQPQMLER</sequence>
<accession>A0A317Y063</accession>
<gene>
    <name evidence="1" type="ORF">BCV70DRAFT_22878</name>
</gene>
<dbReference type="AlphaFoldDB" id="A0A317Y063"/>
<dbReference type="EMBL" id="KZ819188">
    <property type="protein sequence ID" value="PWZ03762.1"/>
    <property type="molecule type" value="Genomic_DNA"/>
</dbReference>
<evidence type="ECO:0000313" key="2">
    <source>
        <dbReference type="Proteomes" id="UP000246740"/>
    </source>
</evidence>
<organism evidence="1 2">
    <name type="scientific">Testicularia cyperi</name>
    <dbReference type="NCBI Taxonomy" id="1882483"/>
    <lineage>
        <taxon>Eukaryota</taxon>
        <taxon>Fungi</taxon>
        <taxon>Dikarya</taxon>
        <taxon>Basidiomycota</taxon>
        <taxon>Ustilaginomycotina</taxon>
        <taxon>Ustilaginomycetes</taxon>
        <taxon>Ustilaginales</taxon>
        <taxon>Anthracoideaceae</taxon>
        <taxon>Testicularia</taxon>
    </lineage>
</organism>